<reference evidence="2" key="1">
    <citation type="journal article" date="2020" name="Nature">
        <title>Giant virus diversity and host interactions through global metagenomics.</title>
        <authorList>
            <person name="Schulz F."/>
            <person name="Roux S."/>
            <person name="Paez-Espino D."/>
            <person name="Jungbluth S."/>
            <person name="Walsh D.A."/>
            <person name="Denef V.J."/>
            <person name="McMahon K.D."/>
            <person name="Konstantinidis K.T."/>
            <person name="Eloe-Fadrosh E.A."/>
            <person name="Kyrpides N.C."/>
            <person name="Woyke T."/>
        </authorList>
    </citation>
    <scope>NUCLEOTIDE SEQUENCE</scope>
    <source>
        <strain evidence="2">GVMAG-M-3300023184-72</strain>
    </source>
</reference>
<keyword evidence="1" id="KW-1133">Transmembrane helix</keyword>
<feature type="transmembrane region" description="Helical" evidence="1">
    <location>
        <begin position="59"/>
        <end position="80"/>
    </location>
</feature>
<sequence>MSITRPRVAKINNEENNQENILSKEEMREIQDNELVNCKPFFDFFMENSYYFIYNSGRYIYIAIKFTIQISGIYILWIILHFVAAHLYTTLCVPNNIIGLFMSPFLTATPHCQGLRWIIYNAANVINNMWLILGAWICSTLLVINRDSPNDK</sequence>
<keyword evidence="1" id="KW-0472">Membrane</keyword>
<accession>A0A6C0IES1</accession>
<dbReference type="AlphaFoldDB" id="A0A6C0IES1"/>
<keyword evidence="1" id="KW-0812">Transmembrane</keyword>
<dbReference type="EMBL" id="MN740161">
    <property type="protein sequence ID" value="QHT90955.1"/>
    <property type="molecule type" value="Genomic_DNA"/>
</dbReference>
<proteinExistence type="predicted"/>
<evidence type="ECO:0000256" key="1">
    <source>
        <dbReference type="SAM" id="Phobius"/>
    </source>
</evidence>
<name>A0A6C0IES1_9ZZZZ</name>
<feature type="transmembrane region" description="Helical" evidence="1">
    <location>
        <begin position="118"/>
        <end position="144"/>
    </location>
</feature>
<feature type="transmembrane region" description="Helical" evidence="1">
    <location>
        <begin position="86"/>
        <end position="106"/>
    </location>
</feature>
<evidence type="ECO:0000313" key="2">
    <source>
        <dbReference type="EMBL" id="QHT90955.1"/>
    </source>
</evidence>
<protein>
    <submittedName>
        <fullName evidence="2">Uncharacterized protein</fullName>
    </submittedName>
</protein>
<organism evidence="2">
    <name type="scientific">viral metagenome</name>
    <dbReference type="NCBI Taxonomy" id="1070528"/>
    <lineage>
        <taxon>unclassified sequences</taxon>
        <taxon>metagenomes</taxon>
        <taxon>organismal metagenomes</taxon>
    </lineage>
</organism>